<dbReference type="AlphaFoldDB" id="A0A7W5FGH9"/>
<keyword evidence="2" id="KW-1185">Reference proteome</keyword>
<evidence type="ECO:0000313" key="2">
    <source>
        <dbReference type="Proteomes" id="UP000590749"/>
    </source>
</evidence>
<dbReference type="RefSeq" id="WP_183222955.1">
    <property type="nucleotide sequence ID" value="NZ_BMPW01000011.1"/>
</dbReference>
<accession>A0A7W5FGH9</accession>
<name>A0A7W5FGH9_9ACTN</name>
<proteinExistence type="predicted"/>
<reference evidence="1 2" key="1">
    <citation type="submission" date="2020-08" db="EMBL/GenBank/DDBJ databases">
        <title>Genomic Encyclopedia of Type Strains, Phase III (KMG-III): the genomes of soil and plant-associated and newly described type strains.</title>
        <authorList>
            <person name="Whitman W."/>
        </authorList>
    </citation>
    <scope>NUCLEOTIDE SEQUENCE [LARGE SCALE GENOMIC DNA]</scope>
    <source>
        <strain evidence="1 2">CECT 3287</strain>
    </source>
</reference>
<evidence type="ECO:0008006" key="3">
    <source>
        <dbReference type="Google" id="ProtNLM"/>
    </source>
</evidence>
<dbReference type="Proteomes" id="UP000590749">
    <property type="component" value="Unassembled WGS sequence"/>
</dbReference>
<gene>
    <name evidence="1" type="ORF">FHR83_005234</name>
</gene>
<protein>
    <recommendedName>
        <fullName evidence="3">PilZ domain-containing protein</fullName>
    </recommendedName>
</protein>
<sequence>MTSSLFPADGSHVEMDLGGRTLPEVRVVRVTDATVTLSLARADVPLTTGSPVTIRWPAGPRGRYVHRGTVVRIDENRIDVTLPGEPEIEQLRLYVRGGGGEAILLVRADEPQVTGRVHDISERSVRAHFSDVDLRPGDQMLLRVQLGSELVEFPATALRVSSLRQQVPVRGPVMVEMVAIFDRNEHQAKIIRRYVFRLQTMARREAAAAEAIADEMIAEMMAEAADLR</sequence>
<organism evidence="1 2">
    <name type="scientific">Actinoplanes campanulatus</name>
    <dbReference type="NCBI Taxonomy" id="113559"/>
    <lineage>
        <taxon>Bacteria</taxon>
        <taxon>Bacillati</taxon>
        <taxon>Actinomycetota</taxon>
        <taxon>Actinomycetes</taxon>
        <taxon>Micromonosporales</taxon>
        <taxon>Micromonosporaceae</taxon>
        <taxon>Actinoplanes</taxon>
    </lineage>
</organism>
<comment type="caution">
    <text evidence="1">The sequence shown here is derived from an EMBL/GenBank/DDBJ whole genome shotgun (WGS) entry which is preliminary data.</text>
</comment>
<dbReference type="EMBL" id="JACHXF010000011">
    <property type="protein sequence ID" value="MBB3097556.1"/>
    <property type="molecule type" value="Genomic_DNA"/>
</dbReference>
<evidence type="ECO:0000313" key="1">
    <source>
        <dbReference type="EMBL" id="MBB3097556.1"/>
    </source>
</evidence>